<organism evidence="1 2">
    <name type="scientific">Candidatus Faecousia excrementigallinarum</name>
    <dbReference type="NCBI Taxonomy" id="2840806"/>
    <lineage>
        <taxon>Bacteria</taxon>
        <taxon>Bacillati</taxon>
        <taxon>Bacillota</taxon>
        <taxon>Clostridia</taxon>
        <taxon>Eubacteriales</taxon>
        <taxon>Oscillospiraceae</taxon>
        <taxon>Faecousia</taxon>
    </lineage>
</organism>
<comment type="caution">
    <text evidence="1">The sequence shown here is derived from an EMBL/GenBank/DDBJ whole genome shotgun (WGS) entry which is preliminary data.</text>
</comment>
<protein>
    <submittedName>
        <fullName evidence="1">Uncharacterized protein</fullName>
    </submittedName>
</protein>
<evidence type="ECO:0000313" key="1">
    <source>
        <dbReference type="EMBL" id="HIQ67365.1"/>
    </source>
</evidence>
<name>A0A9D0Z3P2_9FIRM</name>
<evidence type="ECO:0000313" key="2">
    <source>
        <dbReference type="Proteomes" id="UP000886796"/>
    </source>
</evidence>
<accession>A0A9D0Z3P2</accession>
<reference evidence="1" key="1">
    <citation type="submission" date="2020-10" db="EMBL/GenBank/DDBJ databases">
        <authorList>
            <person name="Gilroy R."/>
        </authorList>
    </citation>
    <scope>NUCLEOTIDE SEQUENCE</scope>
    <source>
        <strain evidence="1">13361</strain>
    </source>
</reference>
<dbReference type="EMBL" id="DVFK01000035">
    <property type="protein sequence ID" value="HIQ67365.1"/>
    <property type="molecule type" value="Genomic_DNA"/>
</dbReference>
<gene>
    <name evidence="1" type="ORF">IAB74_02505</name>
</gene>
<sequence>MTDLEKLKTWLATYPGWEEDKPFFVDWATPKPGCVGLFPQGLEQLSLRRDITGGQKAVCRYRFRLYRAAALEENQEENARWLLDFQNWVEAQSAGGLAPHFGDVPQEERLRAEGGSLQKTGKLGSGLYALTLTAEFTRIY</sequence>
<reference evidence="1" key="2">
    <citation type="journal article" date="2021" name="PeerJ">
        <title>Extensive microbial diversity within the chicken gut microbiome revealed by metagenomics and culture.</title>
        <authorList>
            <person name="Gilroy R."/>
            <person name="Ravi A."/>
            <person name="Getino M."/>
            <person name="Pursley I."/>
            <person name="Horton D.L."/>
            <person name="Alikhan N.F."/>
            <person name="Baker D."/>
            <person name="Gharbi K."/>
            <person name="Hall N."/>
            <person name="Watson M."/>
            <person name="Adriaenssens E.M."/>
            <person name="Foster-Nyarko E."/>
            <person name="Jarju S."/>
            <person name="Secka A."/>
            <person name="Antonio M."/>
            <person name="Oren A."/>
            <person name="Chaudhuri R.R."/>
            <person name="La Ragione R."/>
            <person name="Hildebrand F."/>
            <person name="Pallen M.J."/>
        </authorList>
    </citation>
    <scope>NUCLEOTIDE SEQUENCE</scope>
    <source>
        <strain evidence="1">13361</strain>
    </source>
</reference>
<dbReference type="AlphaFoldDB" id="A0A9D0Z3P2"/>
<dbReference type="Proteomes" id="UP000886796">
    <property type="component" value="Unassembled WGS sequence"/>
</dbReference>
<proteinExistence type="predicted"/>